<dbReference type="EMBL" id="LAVV01008449">
    <property type="protein sequence ID" value="KNZ52771.1"/>
    <property type="molecule type" value="Genomic_DNA"/>
</dbReference>
<sequence>MEARESGLAASFQSNRAQRKNGSANVFLDCIRITLAHNRHGSYQPLDTVCSERRFAEHQIIGWPNTLETSHFYRLGAPEPKQPLRLITMYNVVAVDLFRPSVDEKPTHPPSRGHTPQLPVNFPRRSQRPPNQVFQAYPVDSEHPAFAPGDIPWAVKEQMDNLSSAIQPPPAAQWPGYSRNPRGLRIMTLPAAALHPYKSSDLLGVPDPYFSLGHPQTNYRLSDTDQEHLLTTRGTAADPVDTSMNYSYPYSPSYYYHNHHPGRAAYPASVPNSPYAYYSPYQRTSPLSPQHRPYSYYPAPSPAGPTPRTKSIINDDEDFYFPIVGIYRLADEPDLDRLFTQKTDSILTADPFSNKIPVDFGYGPLASLADYKMDKTTFKYYDAFNLDDLYLFEMTLRLDELLTHKERLRRWDQRLNWENADDKAQLWNKMRDIERFRIGIGLGSWWAYQLFGICFDPTFGYYRHLLGPGGILTTRCEDFRKGKFKAHYPLSGRLKERFPVWRDGGLGLGRCLLAWVDDRPEPRRPAPGSNADEIKAEVAQEIYNQKVERLNRQFRMQCHMSNMIDTIRQNTSITLPPRIPQAYYTFPGHQQHPSHVHPSASEAARFGYPFRRNTYEPADEKSPGIFNHGIAPQAAGYYQHPPSRPHPLNRSESLPSRTARPGYYGLHPKDHPGQSTLYMDGAAERQCQKPSVAPGPSREQPAPNPSHHQSASEPPPKAGAGKLGNCPPG</sequence>
<evidence type="ECO:0000313" key="2">
    <source>
        <dbReference type="EMBL" id="KNZ52771.1"/>
    </source>
</evidence>
<evidence type="ECO:0000313" key="3">
    <source>
        <dbReference type="Proteomes" id="UP000037035"/>
    </source>
</evidence>
<dbReference type="Proteomes" id="UP000037035">
    <property type="component" value="Unassembled WGS sequence"/>
</dbReference>
<reference evidence="2 3" key="1">
    <citation type="submission" date="2015-08" db="EMBL/GenBank/DDBJ databases">
        <title>Next Generation Sequencing and Analysis of the Genome of Puccinia sorghi L Schw, the Causal Agent of Maize Common Rust.</title>
        <authorList>
            <person name="Rochi L."/>
            <person name="Burguener G."/>
            <person name="Darino M."/>
            <person name="Turjanski A."/>
            <person name="Kreff E."/>
            <person name="Dieguez M.J."/>
            <person name="Sacco F."/>
        </authorList>
    </citation>
    <scope>NUCLEOTIDE SEQUENCE [LARGE SCALE GENOMIC DNA]</scope>
    <source>
        <strain evidence="2 3">RO10H11247</strain>
    </source>
</reference>
<accession>A0A0L6UW47</accession>
<dbReference type="VEuPathDB" id="FungiDB:VP01_3452g1"/>
<feature type="region of interest" description="Disordered" evidence="1">
    <location>
        <begin position="103"/>
        <end position="129"/>
    </location>
</feature>
<gene>
    <name evidence="2" type="ORF">VP01_3452g1</name>
</gene>
<organism evidence="2 3">
    <name type="scientific">Puccinia sorghi</name>
    <dbReference type="NCBI Taxonomy" id="27349"/>
    <lineage>
        <taxon>Eukaryota</taxon>
        <taxon>Fungi</taxon>
        <taxon>Dikarya</taxon>
        <taxon>Basidiomycota</taxon>
        <taxon>Pucciniomycotina</taxon>
        <taxon>Pucciniomycetes</taxon>
        <taxon>Pucciniales</taxon>
        <taxon>Pucciniaceae</taxon>
        <taxon>Puccinia</taxon>
    </lineage>
</organism>
<name>A0A0L6UW47_9BASI</name>
<dbReference type="OrthoDB" id="2507216at2759"/>
<feature type="region of interest" description="Disordered" evidence="1">
    <location>
        <begin position="634"/>
        <end position="729"/>
    </location>
</feature>
<protein>
    <submittedName>
        <fullName evidence="2">Uncharacterized protein</fullName>
    </submittedName>
</protein>
<comment type="caution">
    <text evidence="2">The sequence shown here is derived from an EMBL/GenBank/DDBJ whole genome shotgun (WGS) entry which is preliminary data.</text>
</comment>
<evidence type="ECO:0000256" key="1">
    <source>
        <dbReference type="SAM" id="MobiDB-lite"/>
    </source>
</evidence>
<proteinExistence type="predicted"/>
<keyword evidence="3" id="KW-1185">Reference proteome</keyword>
<dbReference type="AlphaFoldDB" id="A0A0L6UW47"/>